<evidence type="ECO:0000313" key="1">
    <source>
        <dbReference type="EMBL" id="MBJ9686828.1"/>
    </source>
</evidence>
<dbReference type="Proteomes" id="UP000808215">
    <property type="component" value="Unassembled WGS sequence"/>
</dbReference>
<sequence>MKTDPRAACANTEERLLWALVHDGVAHPLMALTNFSDLSLRFHDYTSARAWPRKPSHTEEPVRCFHVMSRWGVVAIAQDAPGIWRARHPRVAHEYRTCATSAADMAVKADAWFQELADNFGGNFAPIDGDAA</sequence>
<evidence type="ECO:0000313" key="2">
    <source>
        <dbReference type="Proteomes" id="UP000808215"/>
    </source>
</evidence>
<accession>A0ABS1ARP8</accession>
<protein>
    <submittedName>
        <fullName evidence="1">Uncharacterized protein</fullName>
    </submittedName>
</protein>
<comment type="caution">
    <text evidence="1">The sequence shown here is derived from an EMBL/GenBank/DDBJ whole genome shotgun (WGS) entry which is preliminary data.</text>
</comment>
<dbReference type="RefSeq" id="WP_200091148.1">
    <property type="nucleotide sequence ID" value="NZ_JADVKH010000011.1"/>
</dbReference>
<gene>
    <name evidence="1" type="ORF">I5589_07010</name>
</gene>
<proteinExistence type="predicted"/>
<organism evidence="1 2">
    <name type="scientific">Burkholderia vietnamiensis</name>
    <dbReference type="NCBI Taxonomy" id="60552"/>
    <lineage>
        <taxon>Bacteria</taxon>
        <taxon>Pseudomonadati</taxon>
        <taxon>Pseudomonadota</taxon>
        <taxon>Betaproteobacteria</taxon>
        <taxon>Burkholderiales</taxon>
        <taxon>Burkholderiaceae</taxon>
        <taxon>Burkholderia</taxon>
        <taxon>Burkholderia cepacia complex</taxon>
    </lineage>
</organism>
<reference evidence="1 2" key="1">
    <citation type="submission" date="2020-11" db="EMBL/GenBank/DDBJ databases">
        <title>Enhanced detection system for hospital associated transmission using whole genome sequencing surveillance.</title>
        <authorList>
            <person name="Harrison L.H."/>
            <person name="Van Tyne D."/>
            <person name="Marsh J.W."/>
            <person name="Griffith M.P."/>
            <person name="Snyder D.J."/>
            <person name="Cooper V.S."/>
            <person name="Mustapha M."/>
        </authorList>
    </citation>
    <scope>NUCLEOTIDE SEQUENCE [LARGE SCALE GENOMIC DNA]</scope>
    <source>
        <strain evidence="1 2">BC00020</strain>
    </source>
</reference>
<dbReference type="EMBL" id="JADVKH010000011">
    <property type="protein sequence ID" value="MBJ9686828.1"/>
    <property type="molecule type" value="Genomic_DNA"/>
</dbReference>
<keyword evidence="2" id="KW-1185">Reference proteome</keyword>
<name>A0ABS1ARP8_BURVI</name>